<dbReference type="Proteomes" id="UP000767446">
    <property type="component" value="Unassembled WGS sequence"/>
</dbReference>
<dbReference type="Pfam" id="PF14076">
    <property type="entry name" value="DUF4258"/>
    <property type="match status" value="1"/>
</dbReference>
<sequence length="83" mass="9795">MRFILSQHAQEELIKRKISIIILELILDHPEQIIEEDGLKVYQGTFTTNNNKTYLLRAYVNDLVEPNKIVTVYCTIKINKYRS</sequence>
<accession>A0A941GRW0</accession>
<evidence type="ECO:0000313" key="2">
    <source>
        <dbReference type="Proteomes" id="UP000767446"/>
    </source>
</evidence>
<proteinExistence type="predicted"/>
<dbReference type="EMBL" id="JADQBC010000083">
    <property type="protein sequence ID" value="MBR8828709.1"/>
    <property type="molecule type" value="Genomic_DNA"/>
</dbReference>
<dbReference type="InterPro" id="IPR025354">
    <property type="entry name" value="DUF4258"/>
</dbReference>
<organism evidence="1 2">
    <name type="scientific">Gomphosphaeria aponina SAG 52.96 = DSM 107014</name>
    <dbReference type="NCBI Taxonomy" id="1521640"/>
    <lineage>
        <taxon>Bacteria</taxon>
        <taxon>Bacillati</taxon>
        <taxon>Cyanobacteriota</taxon>
        <taxon>Cyanophyceae</taxon>
        <taxon>Oscillatoriophycideae</taxon>
        <taxon>Chroococcales</taxon>
        <taxon>Gomphosphaeriaceae</taxon>
        <taxon>Gomphosphaeria</taxon>
    </lineage>
</organism>
<evidence type="ECO:0000313" key="1">
    <source>
        <dbReference type="EMBL" id="MBR8828709.1"/>
    </source>
</evidence>
<gene>
    <name evidence="1" type="ORF">DSM107014_12550</name>
</gene>
<name>A0A941GRW0_9CHRO</name>
<comment type="caution">
    <text evidence="1">The sequence shown here is derived from an EMBL/GenBank/DDBJ whole genome shotgun (WGS) entry which is preliminary data.</text>
</comment>
<dbReference type="AlphaFoldDB" id="A0A941GRW0"/>
<reference evidence="1" key="1">
    <citation type="submission" date="2021-02" db="EMBL/GenBank/DDBJ databases">
        <title>Metagenome analyses of Stigonema ocellatum DSM 106950, Chlorogloea purpurea SAG 13.99 and Gomphosphaeria aponina DSM 107014.</title>
        <authorList>
            <person name="Marter P."/>
            <person name="Huang S."/>
        </authorList>
    </citation>
    <scope>NUCLEOTIDE SEQUENCE</scope>
    <source>
        <strain evidence="1">JP213</strain>
    </source>
</reference>
<protein>
    <submittedName>
        <fullName evidence="1">DUF4258 domain-containing protein</fullName>
    </submittedName>
</protein>